<organism evidence="2 3">
    <name type="scientific">Iris pallida</name>
    <name type="common">Sweet iris</name>
    <dbReference type="NCBI Taxonomy" id="29817"/>
    <lineage>
        <taxon>Eukaryota</taxon>
        <taxon>Viridiplantae</taxon>
        <taxon>Streptophyta</taxon>
        <taxon>Embryophyta</taxon>
        <taxon>Tracheophyta</taxon>
        <taxon>Spermatophyta</taxon>
        <taxon>Magnoliopsida</taxon>
        <taxon>Liliopsida</taxon>
        <taxon>Asparagales</taxon>
        <taxon>Iridaceae</taxon>
        <taxon>Iridoideae</taxon>
        <taxon>Irideae</taxon>
        <taxon>Iris</taxon>
    </lineage>
</organism>
<evidence type="ECO:0000256" key="1">
    <source>
        <dbReference type="SAM" id="MobiDB-lite"/>
    </source>
</evidence>
<name>A0AAX6EGM4_IRIPA</name>
<dbReference type="Proteomes" id="UP001140949">
    <property type="component" value="Unassembled WGS sequence"/>
</dbReference>
<comment type="caution">
    <text evidence="2">The sequence shown here is derived from an EMBL/GenBank/DDBJ whole genome shotgun (WGS) entry which is preliminary data.</text>
</comment>
<evidence type="ECO:0000313" key="3">
    <source>
        <dbReference type="Proteomes" id="UP001140949"/>
    </source>
</evidence>
<dbReference type="AlphaFoldDB" id="A0AAX6EGM4"/>
<feature type="compositionally biased region" description="Low complexity" evidence="1">
    <location>
        <begin position="12"/>
        <end position="26"/>
    </location>
</feature>
<sequence>MSARHTTSRGVGAPARARALRSSPGGYRSEGGRGRPTECGGLGSGSGASVEVSGDARLGRRGSGNEGRRRPRSGRVPVDHGVGEEKLVRWSVVPEAPT</sequence>
<keyword evidence="3" id="KW-1185">Reference proteome</keyword>
<dbReference type="EMBL" id="JANAVB010036617">
    <property type="protein sequence ID" value="KAJ6803184.1"/>
    <property type="molecule type" value="Genomic_DNA"/>
</dbReference>
<accession>A0AAX6EGM4</accession>
<reference evidence="2" key="2">
    <citation type="submission" date="2023-04" db="EMBL/GenBank/DDBJ databases">
        <authorList>
            <person name="Bruccoleri R.E."/>
            <person name="Oakeley E.J."/>
            <person name="Faust A.-M."/>
            <person name="Dessus-Babus S."/>
            <person name="Altorfer M."/>
            <person name="Burckhardt D."/>
            <person name="Oertli M."/>
            <person name="Naumann U."/>
            <person name="Petersen F."/>
            <person name="Wong J."/>
        </authorList>
    </citation>
    <scope>NUCLEOTIDE SEQUENCE</scope>
    <source>
        <strain evidence="2">GSM-AAB239-AS_SAM_17_03QT</strain>
        <tissue evidence="2">Leaf</tissue>
    </source>
</reference>
<feature type="region of interest" description="Disordered" evidence="1">
    <location>
        <begin position="1"/>
        <end position="98"/>
    </location>
</feature>
<reference evidence="2" key="1">
    <citation type="journal article" date="2023" name="GigaByte">
        <title>Genome assembly of the bearded iris, Iris pallida Lam.</title>
        <authorList>
            <person name="Bruccoleri R.E."/>
            <person name="Oakeley E.J."/>
            <person name="Faust A.M.E."/>
            <person name="Altorfer M."/>
            <person name="Dessus-Babus S."/>
            <person name="Burckhardt D."/>
            <person name="Oertli M."/>
            <person name="Naumann U."/>
            <person name="Petersen F."/>
            <person name="Wong J."/>
        </authorList>
    </citation>
    <scope>NUCLEOTIDE SEQUENCE</scope>
    <source>
        <strain evidence="2">GSM-AAB239-AS_SAM_17_03QT</strain>
    </source>
</reference>
<evidence type="ECO:0000313" key="2">
    <source>
        <dbReference type="EMBL" id="KAJ6803184.1"/>
    </source>
</evidence>
<protein>
    <submittedName>
        <fullName evidence="2">Hornerin-like</fullName>
    </submittedName>
</protein>
<proteinExistence type="predicted"/>
<feature type="compositionally biased region" description="Basic and acidic residues" evidence="1">
    <location>
        <begin position="77"/>
        <end position="88"/>
    </location>
</feature>
<gene>
    <name evidence="2" type="ORF">M6B38_108580</name>
</gene>